<comment type="catalytic activity">
    <reaction evidence="4 7">
        <text>L-proline + NADP(+) = (S)-1-pyrroline-5-carboxylate + NADPH + 2 H(+)</text>
        <dbReference type="Rhea" id="RHEA:14109"/>
        <dbReference type="ChEBI" id="CHEBI:15378"/>
        <dbReference type="ChEBI" id="CHEBI:17388"/>
        <dbReference type="ChEBI" id="CHEBI:57783"/>
        <dbReference type="ChEBI" id="CHEBI:58349"/>
        <dbReference type="ChEBI" id="CHEBI:60039"/>
        <dbReference type="EC" id="1.5.1.2"/>
    </reaction>
</comment>
<dbReference type="InterPro" id="IPR028939">
    <property type="entry name" value="P5C_Rdtase_cat_N"/>
</dbReference>
<keyword evidence="11" id="KW-1185">Reference proteome</keyword>
<keyword evidence="4" id="KW-0963">Cytoplasm</keyword>
<evidence type="ECO:0000259" key="9">
    <source>
        <dbReference type="Pfam" id="PF14748"/>
    </source>
</evidence>
<dbReference type="InterPro" id="IPR008927">
    <property type="entry name" value="6-PGluconate_DH-like_C_sf"/>
</dbReference>
<dbReference type="Proteomes" id="UP000319908">
    <property type="component" value="Unassembled WGS sequence"/>
</dbReference>
<dbReference type="Gene3D" id="3.40.50.720">
    <property type="entry name" value="NAD(P)-binding Rossmann-like Domain"/>
    <property type="match status" value="1"/>
</dbReference>
<evidence type="ECO:0000256" key="7">
    <source>
        <dbReference type="RuleBase" id="RU003903"/>
    </source>
</evidence>
<sequence>MKLPQLTVIGGGQMARALVGGMIDQSILDANNLTVVATSQATGQWWQESYPGCRFFTADSPDSRSTAIAQSEIVMLAVKPHILPTVLSGLGTGLAGKLVISVAAGVPLAKLTAGVGHERVVRVMPNTPSLVGEGAAAYCTAADASESDVESIEAMLGSVGYVTEVTESQLDAVTGVSGSGPAYVFLMIEALADGGVAAGLPRKIALELATQTVRGAATMVRDTGEHPGALKDKVCSPGGTTIAAVRVLEQNAIRAALIDAVAASAGRSRELAQ</sequence>
<dbReference type="UniPathway" id="UPA00098">
    <property type="reaction ID" value="UER00361"/>
</dbReference>
<comment type="catalytic activity">
    <reaction evidence="4">
        <text>L-proline + NAD(+) = (S)-1-pyrroline-5-carboxylate + NADH + 2 H(+)</text>
        <dbReference type="Rhea" id="RHEA:14105"/>
        <dbReference type="ChEBI" id="CHEBI:15378"/>
        <dbReference type="ChEBI" id="CHEBI:17388"/>
        <dbReference type="ChEBI" id="CHEBI:57540"/>
        <dbReference type="ChEBI" id="CHEBI:57945"/>
        <dbReference type="ChEBI" id="CHEBI:60039"/>
        <dbReference type="EC" id="1.5.1.2"/>
    </reaction>
</comment>
<comment type="subcellular location">
    <subcellularLocation>
        <location evidence="4">Cytoplasm</location>
    </subcellularLocation>
</comment>
<dbReference type="GO" id="GO:0004735">
    <property type="term" value="F:pyrroline-5-carboxylate reductase activity"/>
    <property type="evidence" value="ECO:0007669"/>
    <property type="project" value="UniProtKB-UniRule"/>
</dbReference>
<comment type="caution">
    <text evidence="10">The sequence shown here is derived from an EMBL/GenBank/DDBJ whole genome shotgun (WGS) entry which is preliminary data.</text>
</comment>
<evidence type="ECO:0000256" key="6">
    <source>
        <dbReference type="PIRSR" id="PIRSR000193-1"/>
    </source>
</evidence>
<comment type="function">
    <text evidence="4">Catalyzes the reduction of 1-pyrroline-5-carboxylate (PCA) to L-proline.</text>
</comment>
<dbReference type="Pfam" id="PF14748">
    <property type="entry name" value="P5CR_dimer"/>
    <property type="match status" value="1"/>
</dbReference>
<evidence type="ECO:0000256" key="3">
    <source>
        <dbReference type="ARBA" id="ARBA00023002"/>
    </source>
</evidence>
<dbReference type="InterPro" id="IPR000304">
    <property type="entry name" value="Pyrroline-COOH_reductase"/>
</dbReference>
<evidence type="ECO:0000259" key="8">
    <source>
        <dbReference type="Pfam" id="PF03807"/>
    </source>
</evidence>
<gene>
    <name evidence="4 10" type="primary">proC</name>
    <name evidence="10" type="ORF">Poly21_51300</name>
</gene>
<protein>
    <recommendedName>
        <fullName evidence="4 5">Pyrroline-5-carboxylate reductase</fullName>
        <shortName evidence="4">P5C reductase</shortName>
        <shortName evidence="4">P5CR</shortName>
        <ecNumber evidence="4 5">1.5.1.2</ecNumber>
    </recommendedName>
    <alternativeName>
        <fullName evidence="4">PCA reductase</fullName>
    </alternativeName>
</protein>
<dbReference type="Gene3D" id="1.10.3730.10">
    <property type="entry name" value="ProC C-terminal domain-like"/>
    <property type="match status" value="1"/>
</dbReference>
<dbReference type="PIRSF" id="PIRSF000193">
    <property type="entry name" value="Pyrrol-5-carb_rd"/>
    <property type="match status" value="1"/>
</dbReference>
<evidence type="ECO:0000256" key="2">
    <source>
        <dbReference type="ARBA" id="ARBA00022857"/>
    </source>
</evidence>
<feature type="domain" description="Pyrroline-5-carboxylate reductase catalytic N-terminal" evidence="8">
    <location>
        <begin position="6"/>
        <end position="105"/>
    </location>
</feature>
<name>A0A5C6BF88_9BACT</name>
<dbReference type="GO" id="GO:0055129">
    <property type="term" value="P:L-proline biosynthetic process"/>
    <property type="evidence" value="ECO:0007669"/>
    <property type="project" value="UniProtKB-UniRule"/>
</dbReference>
<dbReference type="InterPro" id="IPR053790">
    <property type="entry name" value="P5CR-like_CS"/>
</dbReference>
<proteinExistence type="inferred from homology"/>
<evidence type="ECO:0000256" key="4">
    <source>
        <dbReference type="HAMAP-Rule" id="MF_01925"/>
    </source>
</evidence>
<dbReference type="FunFam" id="1.10.3730.10:FF:000001">
    <property type="entry name" value="Pyrroline-5-carboxylate reductase"/>
    <property type="match status" value="1"/>
</dbReference>
<dbReference type="PROSITE" id="PS00521">
    <property type="entry name" value="P5CR"/>
    <property type="match status" value="1"/>
</dbReference>
<comment type="pathway">
    <text evidence="4 7">Amino-acid biosynthesis; L-proline biosynthesis; L-proline from L-glutamate 5-semialdehyde: step 1/1.</text>
</comment>
<organism evidence="10 11">
    <name type="scientific">Allorhodopirellula heiligendammensis</name>
    <dbReference type="NCBI Taxonomy" id="2714739"/>
    <lineage>
        <taxon>Bacteria</taxon>
        <taxon>Pseudomonadati</taxon>
        <taxon>Planctomycetota</taxon>
        <taxon>Planctomycetia</taxon>
        <taxon>Pirellulales</taxon>
        <taxon>Pirellulaceae</taxon>
        <taxon>Allorhodopirellula</taxon>
    </lineage>
</organism>
<dbReference type="OrthoDB" id="9805754at2"/>
<dbReference type="PANTHER" id="PTHR11645">
    <property type="entry name" value="PYRROLINE-5-CARBOXYLATE REDUCTASE"/>
    <property type="match status" value="1"/>
</dbReference>
<dbReference type="GO" id="GO:0005737">
    <property type="term" value="C:cytoplasm"/>
    <property type="evidence" value="ECO:0007669"/>
    <property type="project" value="UniProtKB-SubCell"/>
</dbReference>
<dbReference type="PANTHER" id="PTHR11645:SF0">
    <property type="entry name" value="PYRROLINE-5-CARBOXYLATE REDUCTASE 3"/>
    <property type="match status" value="1"/>
</dbReference>
<dbReference type="SUPFAM" id="SSF51735">
    <property type="entry name" value="NAD(P)-binding Rossmann-fold domains"/>
    <property type="match status" value="1"/>
</dbReference>
<dbReference type="SUPFAM" id="SSF48179">
    <property type="entry name" value="6-phosphogluconate dehydrogenase C-terminal domain-like"/>
    <property type="match status" value="1"/>
</dbReference>
<evidence type="ECO:0000256" key="5">
    <source>
        <dbReference type="NCBIfam" id="TIGR00112"/>
    </source>
</evidence>
<dbReference type="AlphaFoldDB" id="A0A5C6BF88"/>
<dbReference type="NCBIfam" id="TIGR00112">
    <property type="entry name" value="proC"/>
    <property type="match status" value="1"/>
</dbReference>
<evidence type="ECO:0000313" key="11">
    <source>
        <dbReference type="Proteomes" id="UP000319908"/>
    </source>
</evidence>
<dbReference type="InterPro" id="IPR029036">
    <property type="entry name" value="P5CR_dimer"/>
</dbReference>
<feature type="binding site" evidence="6">
    <location>
        <begin position="9"/>
        <end position="14"/>
    </location>
    <ligand>
        <name>NADP(+)</name>
        <dbReference type="ChEBI" id="CHEBI:58349"/>
    </ligand>
</feature>
<dbReference type="InterPro" id="IPR036291">
    <property type="entry name" value="NAD(P)-bd_dom_sf"/>
</dbReference>
<dbReference type="HAMAP" id="MF_01925">
    <property type="entry name" value="P5C_reductase"/>
    <property type="match status" value="1"/>
</dbReference>
<reference evidence="10 11" key="1">
    <citation type="journal article" date="2020" name="Antonie Van Leeuwenhoek">
        <title>Rhodopirellula heiligendammensis sp. nov., Rhodopirellula pilleata sp. nov., and Rhodopirellula solitaria sp. nov. isolated from natural or artificial marine surfaces in Northern Germany and California, USA, and emended description of the genus Rhodopirellula.</title>
        <authorList>
            <person name="Kallscheuer N."/>
            <person name="Wiegand S."/>
            <person name="Jogler M."/>
            <person name="Boedeker C."/>
            <person name="Peeters S.H."/>
            <person name="Rast P."/>
            <person name="Heuer A."/>
            <person name="Jetten M.S.M."/>
            <person name="Rohde M."/>
            <person name="Jogler C."/>
        </authorList>
    </citation>
    <scope>NUCLEOTIDE SEQUENCE [LARGE SCALE GENOMIC DNA]</scope>
    <source>
        <strain evidence="10 11">Poly21</strain>
    </source>
</reference>
<dbReference type="Pfam" id="PF03807">
    <property type="entry name" value="F420_oxidored"/>
    <property type="match status" value="1"/>
</dbReference>
<keyword evidence="3 4" id="KW-0560">Oxidoreductase</keyword>
<comment type="similarity">
    <text evidence="1 4 7">Belongs to the pyrroline-5-carboxylate reductase family.</text>
</comment>
<evidence type="ECO:0000256" key="1">
    <source>
        <dbReference type="ARBA" id="ARBA00005525"/>
    </source>
</evidence>
<keyword evidence="4 7" id="KW-0641">Proline biosynthesis</keyword>
<feature type="domain" description="Pyrroline-5-carboxylate reductase dimerisation" evidence="9">
    <location>
        <begin position="167"/>
        <end position="271"/>
    </location>
</feature>
<accession>A0A5C6BF88</accession>
<feature type="binding site" evidence="6">
    <location>
        <begin position="77"/>
        <end position="80"/>
    </location>
    <ligand>
        <name>NADP(+)</name>
        <dbReference type="ChEBI" id="CHEBI:58349"/>
    </ligand>
</feature>
<keyword evidence="2 4" id="KW-0521">NADP</keyword>
<dbReference type="EMBL" id="SJPU01000004">
    <property type="protein sequence ID" value="TWU10161.1"/>
    <property type="molecule type" value="Genomic_DNA"/>
</dbReference>
<dbReference type="RefSeq" id="WP_146409602.1">
    <property type="nucleotide sequence ID" value="NZ_SJPU01000004.1"/>
</dbReference>
<keyword evidence="4 7" id="KW-0028">Amino-acid biosynthesis</keyword>
<evidence type="ECO:0000313" key="10">
    <source>
        <dbReference type="EMBL" id="TWU10161.1"/>
    </source>
</evidence>
<dbReference type="EC" id="1.5.1.2" evidence="4 5"/>